<dbReference type="InterPro" id="IPR011991">
    <property type="entry name" value="ArsR-like_HTH"/>
</dbReference>
<proteinExistence type="predicted"/>
<keyword evidence="2" id="KW-1185">Reference proteome</keyword>
<reference evidence="1 2" key="1">
    <citation type="submission" date="2020-02" db="EMBL/GenBank/DDBJ databases">
        <authorList>
            <person name="Zheng R.K."/>
            <person name="Sun C.M."/>
        </authorList>
    </citation>
    <scope>NUCLEOTIDE SEQUENCE [LARGE SCALE GENOMIC DNA]</scope>
    <source>
        <strain evidence="2">zrk13</strain>
    </source>
</reference>
<dbReference type="RefSeq" id="WP_258876867.1">
    <property type="nucleotide sequence ID" value="NZ_CP048914.1"/>
</dbReference>
<evidence type="ECO:0000313" key="2">
    <source>
        <dbReference type="Proteomes" id="UP000514720"/>
    </source>
</evidence>
<organism evidence="1 2">
    <name type="scientific">Candidatus Xianfuyuplasma coldseepsis</name>
    <dbReference type="NCBI Taxonomy" id="2782163"/>
    <lineage>
        <taxon>Bacteria</taxon>
        <taxon>Bacillati</taxon>
        <taxon>Mycoplasmatota</taxon>
        <taxon>Mollicutes</taxon>
        <taxon>Candidatus Izemoplasmatales</taxon>
        <taxon>Candidatus Izemoplasmataceae</taxon>
        <taxon>Candidatus Xianfuyuplasma</taxon>
    </lineage>
</organism>
<dbReference type="Gene3D" id="1.10.10.10">
    <property type="entry name" value="Winged helix-like DNA-binding domain superfamily/Winged helix DNA-binding domain"/>
    <property type="match status" value="1"/>
</dbReference>
<dbReference type="InterPro" id="IPR036390">
    <property type="entry name" value="WH_DNA-bd_sf"/>
</dbReference>
<dbReference type="InterPro" id="IPR036388">
    <property type="entry name" value="WH-like_DNA-bd_sf"/>
</dbReference>
<name>A0A7L7KSA8_9MOLU</name>
<gene>
    <name evidence="1" type="ORF">G4Z02_04845</name>
</gene>
<dbReference type="EMBL" id="CP048914">
    <property type="protein sequence ID" value="QMS85096.1"/>
    <property type="molecule type" value="Genomic_DNA"/>
</dbReference>
<dbReference type="AlphaFoldDB" id="A0A7L7KSA8"/>
<accession>A0A7L7KSA8</accession>
<protein>
    <submittedName>
        <fullName evidence="1">Helix-turn-helix transcriptional regulator</fullName>
    </submittedName>
</protein>
<sequence>MKDRIYLKTEKELKTVYDPYRMKIIETYFKEKTPRTATQIAEIIGEPAGKVHYHINKLIGIGVLELEKTKFINGIQAKYYGLKYRNILVDPELRKGKYFREIRGMSRATNFRVHVEYFSEDIAKAHEFTFAKEEYDPGYVLSNYKKLYMTKDERADFLHDLHNLLDRYSNDREGMDVYTTLFSLARIE</sequence>
<dbReference type="Pfam" id="PF12840">
    <property type="entry name" value="HTH_20"/>
    <property type="match status" value="1"/>
</dbReference>
<dbReference type="KEGG" id="xcl:G4Z02_04845"/>
<evidence type="ECO:0000313" key="1">
    <source>
        <dbReference type="EMBL" id="QMS85096.1"/>
    </source>
</evidence>
<dbReference type="CDD" id="cd00090">
    <property type="entry name" value="HTH_ARSR"/>
    <property type="match status" value="1"/>
</dbReference>
<dbReference type="SUPFAM" id="SSF46785">
    <property type="entry name" value="Winged helix' DNA-binding domain"/>
    <property type="match status" value="1"/>
</dbReference>
<dbReference type="Proteomes" id="UP000514720">
    <property type="component" value="Chromosome"/>
</dbReference>